<name>A0A564Y251_HYMDI</name>
<protein>
    <submittedName>
        <fullName evidence="1">Uncharacterized protein</fullName>
    </submittedName>
</protein>
<evidence type="ECO:0000313" key="1">
    <source>
        <dbReference type="EMBL" id="VUZ41317.1"/>
    </source>
</evidence>
<dbReference type="AlphaFoldDB" id="A0A564Y251"/>
<accession>A0A564Y251</accession>
<proteinExistence type="predicted"/>
<gene>
    <name evidence="1" type="ORF">WMSIL1_LOCUS2261</name>
</gene>
<keyword evidence="2" id="KW-1185">Reference proteome</keyword>
<sequence length="52" mass="6426">MSINAWRLEVIDWRLDLNYNVHRWSRCVFVWLHIDTQTDVDHYAETPTTRHD</sequence>
<reference evidence="1 2" key="1">
    <citation type="submission" date="2019-07" db="EMBL/GenBank/DDBJ databases">
        <authorList>
            <person name="Jastrzebski P J."/>
            <person name="Paukszto L."/>
            <person name="Jastrzebski P J."/>
        </authorList>
    </citation>
    <scope>NUCLEOTIDE SEQUENCE [LARGE SCALE GENOMIC DNA]</scope>
    <source>
        <strain evidence="1 2">WMS-il1</strain>
    </source>
</reference>
<dbReference type="EMBL" id="CABIJS010000055">
    <property type="protein sequence ID" value="VUZ41317.1"/>
    <property type="molecule type" value="Genomic_DNA"/>
</dbReference>
<dbReference type="Proteomes" id="UP000321570">
    <property type="component" value="Unassembled WGS sequence"/>
</dbReference>
<organism evidence="1 2">
    <name type="scientific">Hymenolepis diminuta</name>
    <name type="common">Rat tapeworm</name>
    <dbReference type="NCBI Taxonomy" id="6216"/>
    <lineage>
        <taxon>Eukaryota</taxon>
        <taxon>Metazoa</taxon>
        <taxon>Spiralia</taxon>
        <taxon>Lophotrochozoa</taxon>
        <taxon>Platyhelminthes</taxon>
        <taxon>Cestoda</taxon>
        <taxon>Eucestoda</taxon>
        <taxon>Cyclophyllidea</taxon>
        <taxon>Hymenolepididae</taxon>
        <taxon>Hymenolepis</taxon>
    </lineage>
</organism>
<evidence type="ECO:0000313" key="2">
    <source>
        <dbReference type="Proteomes" id="UP000321570"/>
    </source>
</evidence>